<dbReference type="SUPFAM" id="SSF160631">
    <property type="entry name" value="SMI1/KNR4-like"/>
    <property type="match status" value="1"/>
</dbReference>
<dbReference type="Proteomes" id="UP000254235">
    <property type="component" value="Unassembled WGS sequence"/>
</dbReference>
<sequence>MEFEQYEQKLTAEELAAFEQQYNIALPKAFKEHYLKYNGGYPPYENVKGKDHLFTINGFYPIKYGALSVEKIISDYEKSGVVFDGKIPFAYDNGGNIYLISVAQDTCGYIYIVEAECVENKAFVLVSETFTDFLNSFY</sequence>
<gene>
    <name evidence="2" type="ORF">NCTC13043_02038</name>
</gene>
<dbReference type="OrthoDB" id="6637351at2"/>
<feature type="domain" description="Knr4/Smi1-like" evidence="1">
    <location>
        <begin position="9"/>
        <end position="136"/>
    </location>
</feature>
<dbReference type="Gene3D" id="3.40.1580.10">
    <property type="entry name" value="SMI1/KNR4-like"/>
    <property type="match status" value="1"/>
</dbReference>
<dbReference type="RefSeq" id="WP_115083976.1">
    <property type="nucleotide sequence ID" value="NZ_CAUSQN010000001.1"/>
</dbReference>
<evidence type="ECO:0000259" key="1">
    <source>
        <dbReference type="SMART" id="SM00860"/>
    </source>
</evidence>
<dbReference type="EMBL" id="UGTP01000002">
    <property type="protein sequence ID" value="SUC37548.1"/>
    <property type="molecule type" value="Genomic_DNA"/>
</dbReference>
<organism evidence="2 3">
    <name type="scientific">Prevotella pallens</name>
    <dbReference type="NCBI Taxonomy" id="60133"/>
    <lineage>
        <taxon>Bacteria</taxon>
        <taxon>Pseudomonadati</taxon>
        <taxon>Bacteroidota</taxon>
        <taxon>Bacteroidia</taxon>
        <taxon>Bacteroidales</taxon>
        <taxon>Prevotellaceae</taxon>
        <taxon>Prevotella</taxon>
    </lineage>
</organism>
<dbReference type="InterPro" id="IPR018958">
    <property type="entry name" value="Knr4/Smi1-like_dom"/>
</dbReference>
<evidence type="ECO:0000313" key="3">
    <source>
        <dbReference type="Proteomes" id="UP000254235"/>
    </source>
</evidence>
<proteinExistence type="predicted"/>
<reference evidence="2 3" key="1">
    <citation type="submission" date="2018-06" db="EMBL/GenBank/DDBJ databases">
        <authorList>
            <consortium name="Pathogen Informatics"/>
            <person name="Doyle S."/>
        </authorList>
    </citation>
    <scope>NUCLEOTIDE SEQUENCE [LARGE SCALE GENOMIC DNA]</scope>
    <source>
        <strain evidence="2 3">NCTC13043</strain>
    </source>
</reference>
<dbReference type="SMART" id="SM00860">
    <property type="entry name" value="SMI1_KNR4"/>
    <property type="match status" value="1"/>
</dbReference>
<accession>A0A379G952</accession>
<evidence type="ECO:0000313" key="2">
    <source>
        <dbReference type="EMBL" id="SUC37548.1"/>
    </source>
</evidence>
<name>A0A379G952_9BACT</name>
<dbReference type="AlphaFoldDB" id="A0A379G952"/>
<protein>
    <submittedName>
        <fullName evidence="2">SMI1 / KNR4 family</fullName>
    </submittedName>
</protein>
<dbReference type="GeneID" id="78571677"/>
<dbReference type="InterPro" id="IPR037883">
    <property type="entry name" value="Knr4/Smi1-like_sf"/>
</dbReference>
<dbReference type="Pfam" id="PF09346">
    <property type="entry name" value="SMI1_KNR4"/>
    <property type="match status" value="1"/>
</dbReference>